<reference evidence="2" key="1">
    <citation type="submission" date="2021-02" db="EMBL/GenBank/DDBJ databases">
        <authorList>
            <person name="Nieuwenhuis M."/>
            <person name="Van De Peppel L.J.J."/>
        </authorList>
    </citation>
    <scope>NUCLEOTIDE SEQUENCE</scope>
    <source>
        <strain evidence="2">D49</strain>
    </source>
</reference>
<dbReference type="EMBL" id="JABCKI010005731">
    <property type="protein sequence ID" value="KAG5639115.1"/>
    <property type="molecule type" value="Genomic_DNA"/>
</dbReference>
<feature type="compositionally biased region" description="Polar residues" evidence="1">
    <location>
        <begin position="14"/>
        <end position="23"/>
    </location>
</feature>
<comment type="caution">
    <text evidence="2">The sequence shown here is derived from an EMBL/GenBank/DDBJ whole genome shotgun (WGS) entry which is preliminary data.</text>
</comment>
<dbReference type="AlphaFoldDB" id="A0A9P7G1G8"/>
<evidence type="ECO:0000256" key="1">
    <source>
        <dbReference type="SAM" id="MobiDB-lite"/>
    </source>
</evidence>
<name>A0A9P7G1G8_9AGAR</name>
<dbReference type="Proteomes" id="UP000717328">
    <property type="component" value="Unassembled WGS sequence"/>
</dbReference>
<feature type="region of interest" description="Disordered" evidence="1">
    <location>
        <begin position="1"/>
        <end position="30"/>
    </location>
</feature>
<proteinExistence type="predicted"/>
<gene>
    <name evidence="2" type="ORF">H0H81_006704</name>
</gene>
<organism evidence="2 3">
    <name type="scientific">Sphagnurus paluster</name>
    <dbReference type="NCBI Taxonomy" id="117069"/>
    <lineage>
        <taxon>Eukaryota</taxon>
        <taxon>Fungi</taxon>
        <taxon>Dikarya</taxon>
        <taxon>Basidiomycota</taxon>
        <taxon>Agaricomycotina</taxon>
        <taxon>Agaricomycetes</taxon>
        <taxon>Agaricomycetidae</taxon>
        <taxon>Agaricales</taxon>
        <taxon>Tricholomatineae</taxon>
        <taxon>Lyophyllaceae</taxon>
        <taxon>Sphagnurus</taxon>
    </lineage>
</organism>
<reference evidence="2" key="2">
    <citation type="submission" date="2021-10" db="EMBL/GenBank/DDBJ databases">
        <title>Phylogenomics reveals ancestral predisposition of the termite-cultivated fungus Termitomyces towards a domesticated lifestyle.</title>
        <authorList>
            <person name="Auxier B."/>
            <person name="Grum-Grzhimaylo A."/>
            <person name="Cardenas M.E."/>
            <person name="Lodge J.D."/>
            <person name="Laessoe T."/>
            <person name="Pedersen O."/>
            <person name="Smith M.E."/>
            <person name="Kuyper T.W."/>
            <person name="Franco-Molano E.A."/>
            <person name="Baroni T.J."/>
            <person name="Aanen D.K."/>
        </authorList>
    </citation>
    <scope>NUCLEOTIDE SEQUENCE</scope>
    <source>
        <strain evidence="2">D49</strain>
    </source>
</reference>
<evidence type="ECO:0000313" key="3">
    <source>
        <dbReference type="Proteomes" id="UP000717328"/>
    </source>
</evidence>
<keyword evidence="3" id="KW-1185">Reference proteome</keyword>
<dbReference type="OrthoDB" id="422206at2759"/>
<accession>A0A9P7G1G8</accession>
<protein>
    <submittedName>
        <fullName evidence="2">Uncharacterized protein</fullName>
    </submittedName>
</protein>
<sequence>MALDVKAPRLSDSLPVQSDASEASSEDKVSLNNVSLGIPRVEQLHITRAGLEAVEYKLYRRRFLGLIGLVRAHEPYILALSSLLLKVLLNLVTAMSWPWFGPISNNSKSKLKLP</sequence>
<evidence type="ECO:0000313" key="2">
    <source>
        <dbReference type="EMBL" id="KAG5639115.1"/>
    </source>
</evidence>